<reference evidence="1 2" key="1">
    <citation type="journal article" date="2013" name="Genome Biol.">
        <title>Genome of Acanthamoeba castellanii highlights extensive lateral gene transfer and early evolution of tyrosine kinase signaling.</title>
        <authorList>
            <person name="Clarke M."/>
            <person name="Lohan A.J."/>
            <person name="Liu B."/>
            <person name="Lagkouvardos I."/>
            <person name="Roy S."/>
            <person name="Zafar N."/>
            <person name="Bertelli C."/>
            <person name="Schilde C."/>
            <person name="Kianianmomeni A."/>
            <person name="Burglin T.R."/>
            <person name="Frech C."/>
            <person name="Turcotte B."/>
            <person name="Kopec K.O."/>
            <person name="Synnott J.M."/>
            <person name="Choo C."/>
            <person name="Paponov I."/>
            <person name="Finkler A."/>
            <person name="Soon Heng Tan C."/>
            <person name="Hutchins A.P."/>
            <person name="Weinmeier T."/>
            <person name="Rattei T."/>
            <person name="Chu J.S."/>
            <person name="Gimenez G."/>
            <person name="Irimia M."/>
            <person name="Rigden D.J."/>
            <person name="Fitzpatrick D.A."/>
            <person name="Lorenzo-Morales J."/>
            <person name="Bateman A."/>
            <person name="Chiu C.H."/>
            <person name="Tang P."/>
            <person name="Hegemann P."/>
            <person name="Fromm H."/>
            <person name="Raoult D."/>
            <person name="Greub G."/>
            <person name="Miranda-Saavedra D."/>
            <person name="Chen N."/>
            <person name="Nash P."/>
            <person name="Ginger M.L."/>
            <person name="Horn M."/>
            <person name="Schaap P."/>
            <person name="Caler L."/>
            <person name="Loftus B."/>
        </authorList>
    </citation>
    <scope>NUCLEOTIDE SEQUENCE [LARGE SCALE GENOMIC DNA]</scope>
    <source>
        <strain evidence="1 2">Neff</strain>
    </source>
</reference>
<name>L8H8V3_ACACF</name>
<sequence length="84" mass="9260">MEPRMGKTALHFTAENGRKLMVALLLKKVDVSPLCTLVEHSTKVLFSTAEAQMKKTPVLPLFLATTCQSKNMMGLNINTINKKG</sequence>
<dbReference type="OrthoDB" id="16045at2759"/>
<dbReference type="KEGG" id="acan:ACA1_278620"/>
<gene>
    <name evidence="1" type="ORF">ACA1_278620</name>
</gene>
<dbReference type="GeneID" id="14921773"/>
<keyword evidence="2" id="KW-1185">Reference proteome</keyword>
<dbReference type="VEuPathDB" id="AmoebaDB:ACA1_278620"/>
<proteinExistence type="predicted"/>
<dbReference type="EMBL" id="KB007908">
    <property type="protein sequence ID" value="ELR20901.1"/>
    <property type="molecule type" value="Genomic_DNA"/>
</dbReference>
<evidence type="ECO:0000313" key="1">
    <source>
        <dbReference type="EMBL" id="ELR20901.1"/>
    </source>
</evidence>
<evidence type="ECO:0000313" key="2">
    <source>
        <dbReference type="Proteomes" id="UP000011083"/>
    </source>
</evidence>
<dbReference type="RefSeq" id="XP_004344644.1">
    <property type="nucleotide sequence ID" value="XM_004344594.1"/>
</dbReference>
<accession>L8H8V3</accession>
<dbReference type="AlphaFoldDB" id="L8H8V3"/>
<evidence type="ECO:0008006" key="3">
    <source>
        <dbReference type="Google" id="ProtNLM"/>
    </source>
</evidence>
<organism evidence="1 2">
    <name type="scientific">Acanthamoeba castellanii (strain ATCC 30010 / Neff)</name>
    <dbReference type="NCBI Taxonomy" id="1257118"/>
    <lineage>
        <taxon>Eukaryota</taxon>
        <taxon>Amoebozoa</taxon>
        <taxon>Discosea</taxon>
        <taxon>Longamoebia</taxon>
        <taxon>Centramoebida</taxon>
        <taxon>Acanthamoebidae</taxon>
        <taxon>Acanthamoeba</taxon>
    </lineage>
</organism>
<dbReference type="Proteomes" id="UP000011083">
    <property type="component" value="Unassembled WGS sequence"/>
</dbReference>
<protein>
    <recommendedName>
        <fullName evidence="3">Ankyrin repeat-containing protein</fullName>
    </recommendedName>
</protein>